<dbReference type="Proteomes" id="UP000584374">
    <property type="component" value="Unassembled WGS sequence"/>
</dbReference>
<dbReference type="EMBL" id="JACHIW010000001">
    <property type="protein sequence ID" value="MBB5155925.1"/>
    <property type="molecule type" value="Genomic_DNA"/>
</dbReference>
<sequence>MLVAVCSLKGSPGVTTFSVAMAARWPGEARCVLIECDPSGGDIATRFSLPSSPGLVSLAAAARRTIEAGLLWQHTQPLPGGLPVVAAPPGADHARAALAALAPGRADEGVLQLAAGAPDTVVIADCGRVDPGSVVLPIVRSADVLLVLSRAHADDLAHVATRLNTVSRWSARPGLLLVGEGYSTAEVSRELGVPAMGRIPEDRRGAAVLCGRRGRRRGPSRSALGRTARGVAQAVLGHSPTRHIGAPSPVPILRAVASDANPPETPNGHRAESSITPPPNTPAPEDTSRTGGTHDLSE</sequence>
<dbReference type="SUPFAM" id="SSF52540">
    <property type="entry name" value="P-loop containing nucleoside triphosphate hydrolases"/>
    <property type="match status" value="1"/>
</dbReference>
<accession>A0A840QBV7</accession>
<evidence type="ECO:0008006" key="4">
    <source>
        <dbReference type="Google" id="ProtNLM"/>
    </source>
</evidence>
<organism evidence="2 3">
    <name type="scientific">Saccharopolyspora phatthalungensis</name>
    <dbReference type="NCBI Taxonomy" id="664693"/>
    <lineage>
        <taxon>Bacteria</taxon>
        <taxon>Bacillati</taxon>
        <taxon>Actinomycetota</taxon>
        <taxon>Actinomycetes</taxon>
        <taxon>Pseudonocardiales</taxon>
        <taxon>Pseudonocardiaceae</taxon>
        <taxon>Saccharopolyspora</taxon>
    </lineage>
</organism>
<proteinExistence type="predicted"/>
<keyword evidence="3" id="KW-1185">Reference proteome</keyword>
<dbReference type="Gene3D" id="3.40.50.300">
    <property type="entry name" value="P-loop containing nucleotide triphosphate hydrolases"/>
    <property type="match status" value="1"/>
</dbReference>
<protein>
    <recommendedName>
        <fullName evidence="4">Chromosome partitioning protein</fullName>
    </recommendedName>
</protein>
<dbReference type="InterPro" id="IPR027417">
    <property type="entry name" value="P-loop_NTPase"/>
</dbReference>
<gene>
    <name evidence="2" type="ORF">BJ970_003459</name>
</gene>
<comment type="caution">
    <text evidence="2">The sequence shown here is derived from an EMBL/GenBank/DDBJ whole genome shotgun (WGS) entry which is preliminary data.</text>
</comment>
<dbReference type="AlphaFoldDB" id="A0A840QBV7"/>
<feature type="region of interest" description="Disordered" evidence="1">
    <location>
        <begin position="255"/>
        <end position="298"/>
    </location>
</feature>
<evidence type="ECO:0000313" key="2">
    <source>
        <dbReference type="EMBL" id="MBB5155925.1"/>
    </source>
</evidence>
<evidence type="ECO:0000256" key="1">
    <source>
        <dbReference type="SAM" id="MobiDB-lite"/>
    </source>
</evidence>
<reference evidence="2 3" key="1">
    <citation type="submission" date="2020-08" db="EMBL/GenBank/DDBJ databases">
        <title>Sequencing the genomes of 1000 actinobacteria strains.</title>
        <authorList>
            <person name="Klenk H.-P."/>
        </authorList>
    </citation>
    <scope>NUCLEOTIDE SEQUENCE [LARGE SCALE GENOMIC DNA]</scope>
    <source>
        <strain evidence="2 3">DSM 45584</strain>
    </source>
</reference>
<evidence type="ECO:0000313" key="3">
    <source>
        <dbReference type="Proteomes" id="UP000584374"/>
    </source>
</evidence>
<name>A0A840QBV7_9PSEU</name>